<dbReference type="RefSeq" id="WP_150609435.1">
    <property type="nucleotide sequence ID" value="NZ_CABPRY010000006.1"/>
</dbReference>
<dbReference type="EMBL" id="CABPRY010000006">
    <property type="protein sequence ID" value="VVE17809.1"/>
    <property type="molecule type" value="Genomic_DNA"/>
</dbReference>
<dbReference type="Proteomes" id="UP000396788">
    <property type="component" value="Unassembled WGS sequence"/>
</dbReference>
<dbReference type="AlphaFoldDB" id="A0A5E4W1S7"/>
<reference evidence="1 2" key="1">
    <citation type="submission" date="2019-08" db="EMBL/GenBank/DDBJ databases">
        <authorList>
            <person name="Peeters C."/>
        </authorList>
    </citation>
    <scope>NUCLEOTIDE SEQUENCE [LARGE SCALE GENOMIC DNA]</scope>
    <source>
        <strain evidence="1 2">LMG 31107</strain>
    </source>
</reference>
<protein>
    <submittedName>
        <fullName evidence="1">Uncharacterized protein</fullName>
    </submittedName>
</protein>
<name>A0A5E4W1S7_9BURK</name>
<evidence type="ECO:0000313" key="2">
    <source>
        <dbReference type="Proteomes" id="UP000396788"/>
    </source>
</evidence>
<accession>A0A5E4W1S7</accession>
<proteinExistence type="predicted"/>
<sequence>MNCNTTRTIEAIDAEIAKLQVERAQLVRARKDDLKFGQHDKVAVGTPGRLVTMDERPIAGSYEVMNGMSGITTATRKPDGSLSFDFEGGTEVYWDGQRTVRSPLEEILFVDEDGEFVHESQVKLV</sequence>
<gene>
    <name evidence="1" type="ORF">PCE31107_02988</name>
</gene>
<organism evidence="1 2">
    <name type="scientific">Pandoraea cepalis</name>
    <dbReference type="NCBI Taxonomy" id="2508294"/>
    <lineage>
        <taxon>Bacteria</taxon>
        <taxon>Pseudomonadati</taxon>
        <taxon>Pseudomonadota</taxon>
        <taxon>Betaproteobacteria</taxon>
        <taxon>Burkholderiales</taxon>
        <taxon>Burkholderiaceae</taxon>
        <taxon>Pandoraea</taxon>
    </lineage>
</organism>
<evidence type="ECO:0000313" key="1">
    <source>
        <dbReference type="EMBL" id="VVE17809.1"/>
    </source>
</evidence>